<dbReference type="InterPro" id="IPR000866">
    <property type="entry name" value="AhpC/TSA"/>
</dbReference>
<keyword evidence="12" id="KW-1185">Reference proteome</keyword>
<proteinExistence type="predicted"/>
<evidence type="ECO:0000256" key="9">
    <source>
        <dbReference type="ARBA" id="ARBA00047572"/>
    </source>
</evidence>
<dbReference type="GO" id="GO:0008379">
    <property type="term" value="F:thioredoxin peroxidase activity"/>
    <property type="evidence" value="ECO:0007669"/>
    <property type="project" value="TreeGrafter"/>
</dbReference>
<dbReference type="GO" id="GO:0045454">
    <property type="term" value="P:cell redox homeostasis"/>
    <property type="evidence" value="ECO:0007669"/>
    <property type="project" value="TreeGrafter"/>
</dbReference>
<dbReference type="SUPFAM" id="SSF52833">
    <property type="entry name" value="Thioredoxin-like"/>
    <property type="match status" value="1"/>
</dbReference>
<dbReference type="GO" id="GO:0006979">
    <property type="term" value="P:response to oxidative stress"/>
    <property type="evidence" value="ECO:0007669"/>
    <property type="project" value="TreeGrafter"/>
</dbReference>
<evidence type="ECO:0000256" key="2">
    <source>
        <dbReference type="ARBA" id="ARBA00013021"/>
    </source>
</evidence>
<keyword evidence="5" id="KW-0049">Antioxidant</keyword>
<feature type="domain" description="Thioredoxin" evidence="10">
    <location>
        <begin position="44"/>
        <end position="200"/>
    </location>
</feature>
<sequence length="250" mass="28828">MFSRLRIARTGRSFVPDDDLQPHLTPLDEFWFDVNERPETHRPPGVGDVFPDFIAPSTQGQLQFHDWAKGHWVHLFSMPDAFGPVGTSEVLGIAHHALDFDALDVRNIAISPMPRIDLHMWKRELERAFEVSFDLPMIEDQGGELARYCGWQSAKDPGGEVMRKSYIIDPQLRVRLVFEYPRFVGRSISETIRVIEALQTLNDVRDVCIPSDWHEGDALLVRRDVPTQRARQVFGDTVTEVTPFYRRIDF</sequence>
<evidence type="ECO:0000256" key="8">
    <source>
        <dbReference type="ARBA" id="ARBA00032077"/>
    </source>
</evidence>
<dbReference type="GO" id="GO:0042744">
    <property type="term" value="P:hydrogen peroxide catabolic process"/>
    <property type="evidence" value="ECO:0007669"/>
    <property type="project" value="TreeGrafter"/>
</dbReference>
<evidence type="ECO:0000256" key="6">
    <source>
        <dbReference type="ARBA" id="ARBA00023002"/>
    </source>
</evidence>
<dbReference type="InterPro" id="IPR013766">
    <property type="entry name" value="Thioredoxin_domain"/>
</dbReference>
<evidence type="ECO:0000256" key="4">
    <source>
        <dbReference type="ARBA" id="ARBA00022559"/>
    </source>
</evidence>
<accession>A0A918IN35</accession>
<dbReference type="Proteomes" id="UP000628984">
    <property type="component" value="Unassembled WGS sequence"/>
</dbReference>
<name>A0A918IN35_9RHOB</name>
<organism evidence="11 12">
    <name type="scientific">Gemmobacter lanyuensis</name>
    <dbReference type="NCBI Taxonomy" id="1054497"/>
    <lineage>
        <taxon>Bacteria</taxon>
        <taxon>Pseudomonadati</taxon>
        <taxon>Pseudomonadota</taxon>
        <taxon>Alphaproteobacteria</taxon>
        <taxon>Rhodobacterales</taxon>
        <taxon>Paracoccaceae</taxon>
        <taxon>Gemmobacter</taxon>
    </lineage>
</organism>
<reference evidence="11" key="1">
    <citation type="journal article" date="2014" name="Int. J. Syst. Evol. Microbiol.">
        <title>Complete genome sequence of Corynebacterium casei LMG S-19264T (=DSM 44701T), isolated from a smear-ripened cheese.</title>
        <authorList>
            <consortium name="US DOE Joint Genome Institute (JGI-PGF)"/>
            <person name="Walter F."/>
            <person name="Albersmeier A."/>
            <person name="Kalinowski J."/>
            <person name="Ruckert C."/>
        </authorList>
    </citation>
    <scope>NUCLEOTIDE SEQUENCE</scope>
    <source>
        <strain evidence="11">KCTC 23714</strain>
    </source>
</reference>
<evidence type="ECO:0000313" key="11">
    <source>
        <dbReference type="EMBL" id="GGW22690.1"/>
    </source>
</evidence>
<comment type="subunit">
    <text evidence="1">Homodimer; disulfide-linked, upon oxidation. 5 homodimers assemble to form a ring-like decamer.</text>
</comment>
<evidence type="ECO:0000256" key="7">
    <source>
        <dbReference type="ARBA" id="ARBA00023284"/>
    </source>
</evidence>
<evidence type="ECO:0000256" key="3">
    <source>
        <dbReference type="ARBA" id="ARBA00017462"/>
    </source>
</evidence>
<dbReference type="EC" id="1.11.1.26" evidence="2"/>
<dbReference type="EMBL" id="BMYQ01000001">
    <property type="protein sequence ID" value="GGW22690.1"/>
    <property type="molecule type" value="Genomic_DNA"/>
</dbReference>
<dbReference type="AlphaFoldDB" id="A0A918IN35"/>
<protein>
    <recommendedName>
        <fullName evidence="3">Alkyl hydroperoxide reductase C</fullName>
        <ecNumber evidence="2">1.11.1.26</ecNumber>
    </recommendedName>
    <alternativeName>
        <fullName evidence="8">Peroxiredoxin</fullName>
    </alternativeName>
</protein>
<comment type="catalytic activity">
    <reaction evidence="9">
        <text>a hydroperoxide + NADH + H(+) = an alcohol + NAD(+) + H2O</text>
        <dbReference type="Rhea" id="RHEA:62628"/>
        <dbReference type="ChEBI" id="CHEBI:15377"/>
        <dbReference type="ChEBI" id="CHEBI:15378"/>
        <dbReference type="ChEBI" id="CHEBI:30879"/>
        <dbReference type="ChEBI" id="CHEBI:35924"/>
        <dbReference type="ChEBI" id="CHEBI:57540"/>
        <dbReference type="ChEBI" id="CHEBI:57945"/>
        <dbReference type="EC" id="1.11.1.26"/>
    </reaction>
</comment>
<dbReference type="InterPro" id="IPR050217">
    <property type="entry name" value="Peroxiredoxin"/>
</dbReference>
<dbReference type="InterPro" id="IPR036249">
    <property type="entry name" value="Thioredoxin-like_sf"/>
</dbReference>
<dbReference type="Gene3D" id="3.30.1020.10">
    <property type="entry name" value="Antioxidant, Horf6, Chain A, domain2"/>
    <property type="match status" value="1"/>
</dbReference>
<dbReference type="GO" id="GO:0102039">
    <property type="term" value="F:NADH-dependent peroxiredoxin activity"/>
    <property type="evidence" value="ECO:0007669"/>
    <property type="project" value="UniProtKB-EC"/>
</dbReference>
<dbReference type="Gene3D" id="3.40.30.10">
    <property type="entry name" value="Glutaredoxin"/>
    <property type="match status" value="1"/>
</dbReference>
<keyword evidence="4" id="KW-0575">Peroxidase</keyword>
<keyword evidence="7" id="KW-0676">Redox-active center</keyword>
<dbReference type="RefSeq" id="WP_189632368.1">
    <property type="nucleotide sequence ID" value="NZ_BMYQ01000001.1"/>
</dbReference>
<evidence type="ECO:0000256" key="5">
    <source>
        <dbReference type="ARBA" id="ARBA00022862"/>
    </source>
</evidence>
<dbReference type="PROSITE" id="PS51352">
    <property type="entry name" value="THIOREDOXIN_2"/>
    <property type="match status" value="1"/>
</dbReference>
<dbReference type="GO" id="GO:0033554">
    <property type="term" value="P:cellular response to stress"/>
    <property type="evidence" value="ECO:0007669"/>
    <property type="project" value="TreeGrafter"/>
</dbReference>
<dbReference type="Pfam" id="PF00578">
    <property type="entry name" value="AhpC-TSA"/>
    <property type="match status" value="1"/>
</dbReference>
<dbReference type="PANTHER" id="PTHR10681">
    <property type="entry name" value="THIOREDOXIN PEROXIDASE"/>
    <property type="match status" value="1"/>
</dbReference>
<gene>
    <name evidence="11" type="ORF">GCM10011452_06620</name>
</gene>
<evidence type="ECO:0000256" key="1">
    <source>
        <dbReference type="ARBA" id="ARBA00011654"/>
    </source>
</evidence>
<keyword evidence="6" id="KW-0560">Oxidoreductase</keyword>
<dbReference type="PANTHER" id="PTHR10681:SF121">
    <property type="entry name" value="ALKYL HYDROPEROXIDE REDUCTASE C"/>
    <property type="match status" value="1"/>
</dbReference>
<dbReference type="GO" id="GO:0005829">
    <property type="term" value="C:cytosol"/>
    <property type="evidence" value="ECO:0007669"/>
    <property type="project" value="TreeGrafter"/>
</dbReference>
<comment type="caution">
    <text evidence="11">The sequence shown here is derived from an EMBL/GenBank/DDBJ whole genome shotgun (WGS) entry which is preliminary data.</text>
</comment>
<reference evidence="11" key="2">
    <citation type="submission" date="2020-09" db="EMBL/GenBank/DDBJ databases">
        <authorList>
            <person name="Sun Q."/>
            <person name="Kim S."/>
        </authorList>
    </citation>
    <scope>NUCLEOTIDE SEQUENCE</scope>
    <source>
        <strain evidence="11">KCTC 23714</strain>
    </source>
</reference>
<evidence type="ECO:0000259" key="10">
    <source>
        <dbReference type="PROSITE" id="PS51352"/>
    </source>
</evidence>
<evidence type="ECO:0000313" key="12">
    <source>
        <dbReference type="Proteomes" id="UP000628984"/>
    </source>
</evidence>